<keyword evidence="1" id="KW-0472">Membrane</keyword>
<name>A0A5C3M822_9AGAR</name>
<organism evidence="2 3">
    <name type="scientific">Crucibulum laeve</name>
    <dbReference type="NCBI Taxonomy" id="68775"/>
    <lineage>
        <taxon>Eukaryota</taxon>
        <taxon>Fungi</taxon>
        <taxon>Dikarya</taxon>
        <taxon>Basidiomycota</taxon>
        <taxon>Agaricomycotina</taxon>
        <taxon>Agaricomycetes</taxon>
        <taxon>Agaricomycetidae</taxon>
        <taxon>Agaricales</taxon>
        <taxon>Agaricineae</taxon>
        <taxon>Nidulariaceae</taxon>
        <taxon>Crucibulum</taxon>
    </lineage>
</organism>
<evidence type="ECO:0000313" key="3">
    <source>
        <dbReference type="Proteomes" id="UP000308652"/>
    </source>
</evidence>
<keyword evidence="1" id="KW-1133">Transmembrane helix</keyword>
<evidence type="ECO:0000256" key="1">
    <source>
        <dbReference type="SAM" id="Phobius"/>
    </source>
</evidence>
<reference evidence="2 3" key="1">
    <citation type="journal article" date="2019" name="Nat. Ecol. Evol.">
        <title>Megaphylogeny resolves global patterns of mushroom evolution.</title>
        <authorList>
            <person name="Varga T."/>
            <person name="Krizsan K."/>
            <person name="Foldi C."/>
            <person name="Dima B."/>
            <person name="Sanchez-Garcia M."/>
            <person name="Sanchez-Ramirez S."/>
            <person name="Szollosi G.J."/>
            <person name="Szarkandi J.G."/>
            <person name="Papp V."/>
            <person name="Albert L."/>
            <person name="Andreopoulos W."/>
            <person name="Angelini C."/>
            <person name="Antonin V."/>
            <person name="Barry K.W."/>
            <person name="Bougher N.L."/>
            <person name="Buchanan P."/>
            <person name="Buyck B."/>
            <person name="Bense V."/>
            <person name="Catcheside P."/>
            <person name="Chovatia M."/>
            <person name="Cooper J."/>
            <person name="Damon W."/>
            <person name="Desjardin D."/>
            <person name="Finy P."/>
            <person name="Geml J."/>
            <person name="Haridas S."/>
            <person name="Hughes K."/>
            <person name="Justo A."/>
            <person name="Karasinski D."/>
            <person name="Kautmanova I."/>
            <person name="Kiss B."/>
            <person name="Kocsube S."/>
            <person name="Kotiranta H."/>
            <person name="LaButti K.M."/>
            <person name="Lechner B.E."/>
            <person name="Liimatainen K."/>
            <person name="Lipzen A."/>
            <person name="Lukacs Z."/>
            <person name="Mihaltcheva S."/>
            <person name="Morgado L.N."/>
            <person name="Niskanen T."/>
            <person name="Noordeloos M.E."/>
            <person name="Ohm R.A."/>
            <person name="Ortiz-Santana B."/>
            <person name="Ovrebo C."/>
            <person name="Racz N."/>
            <person name="Riley R."/>
            <person name="Savchenko A."/>
            <person name="Shiryaev A."/>
            <person name="Soop K."/>
            <person name="Spirin V."/>
            <person name="Szebenyi C."/>
            <person name="Tomsovsky M."/>
            <person name="Tulloss R.E."/>
            <person name="Uehling J."/>
            <person name="Grigoriev I.V."/>
            <person name="Vagvolgyi C."/>
            <person name="Papp T."/>
            <person name="Martin F.M."/>
            <person name="Miettinen O."/>
            <person name="Hibbett D.S."/>
            <person name="Nagy L.G."/>
        </authorList>
    </citation>
    <scope>NUCLEOTIDE SEQUENCE [LARGE SCALE GENOMIC DNA]</scope>
    <source>
        <strain evidence="2 3">CBS 166.37</strain>
    </source>
</reference>
<sequence>MLFQCPLDLLGFLPSIMTQRSVSSCTRGGCLYIRFSVVLVGLSWILSLISGGYAAALCEVDIVTIVKRSCSNTVNRNGWGLEAPQTDDLKWSIVMMT</sequence>
<dbReference type="Proteomes" id="UP000308652">
    <property type="component" value="Unassembled WGS sequence"/>
</dbReference>
<gene>
    <name evidence="2" type="ORF">BDQ12DRAFT_216270</name>
</gene>
<dbReference type="EMBL" id="ML213609">
    <property type="protein sequence ID" value="TFK37291.1"/>
    <property type="molecule type" value="Genomic_DNA"/>
</dbReference>
<feature type="transmembrane region" description="Helical" evidence="1">
    <location>
        <begin position="31"/>
        <end position="58"/>
    </location>
</feature>
<keyword evidence="3" id="KW-1185">Reference proteome</keyword>
<dbReference type="AlphaFoldDB" id="A0A5C3M822"/>
<evidence type="ECO:0000313" key="2">
    <source>
        <dbReference type="EMBL" id="TFK37291.1"/>
    </source>
</evidence>
<protein>
    <submittedName>
        <fullName evidence="2">Uncharacterized protein</fullName>
    </submittedName>
</protein>
<accession>A0A5C3M822</accession>
<proteinExistence type="predicted"/>
<keyword evidence="1" id="KW-0812">Transmembrane</keyword>